<name>A0ABS2SVV7_9BACI</name>
<dbReference type="PANTHER" id="PTHR10683">
    <property type="entry name" value="TRANSALDOLASE"/>
    <property type="match status" value="1"/>
</dbReference>
<dbReference type="SUPFAM" id="SSF51569">
    <property type="entry name" value="Aldolase"/>
    <property type="match status" value="1"/>
</dbReference>
<evidence type="ECO:0000313" key="3">
    <source>
        <dbReference type="EMBL" id="MBM7839674.1"/>
    </source>
</evidence>
<comment type="caution">
    <text evidence="3">The sequence shown here is derived from an EMBL/GenBank/DDBJ whole genome shotgun (WGS) entry which is preliminary data.</text>
</comment>
<dbReference type="RefSeq" id="WP_204466865.1">
    <property type="nucleotide sequence ID" value="NZ_JAFBCV010000009.1"/>
</dbReference>
<keyword evidence="2" id="KW-0704">Schiff base</keyword>
<accession>A0ABS2SVV7</accession>
<dbReference type="Pfam" id="PF00923">
    <property type="entry name" value="TAL_FSA"/>
    <property type="match status" value="1"/>
</dbReference>
<dbReference type="InterPro" id="IPR001585">
    <property type="entry name" value="TAL/FSA"/>
</dbReference>
<dbReference type="InterPro" id="IPR033919">
    <property type="entry name" value="TSA/FSA_arc/bac"/>
</dbReference>
<dbReference type="PROSITE" id="PS00958">
    <property type="entry name" value="TRANSALDOLASE_2"/>
    <property type="match status" value="1"/>
</dbReference>
<gene>
    <name evidence="3" type="ORF">JOC54_002954</name>
</gene>
<dbReference type="InterPro" id="IPR013785">
    <property type="entry name" value="Aldolase_TIM"/>
</dbReference>
<dbReference type="EMBL" id="JAFBCV010000009">
    <property type="protein sequence ID" value="MBM7839674.1"/>
    <property type="molecule type" value="Genomic_DNA"/>
</dbReference>
<dbReference type="Gene3D" id="3.20.20.70">
    <property type="entry name" value="Aldolase class I"/>
    <property type="match status" value="1"/>
</dbReference>
<dbReference type="CDD" id="cd00956">
    <property type="entry name" value="Transaldolase_FSA"/>
    <property type="match status" value="1"/>
</dbReference>
<dbReference type="PROSITE" id="PS01054">
    <property type="entry name" value="TRANSALDOLASE_1"/>
    <property type="match status" value="1"/>
</dbReference>
<reference evidence="3" key="1">
    <citation type="submission" date="2021-01" db="EMBL/GenBank/DDBJ databases">
        <title>Genomic Encyclopedia of Type Strains, Phase IV (KMG-IV): sequencing the most valuable type-strain genomes for metagenomic binning, comparative biology and taxonomic classification.</title>
        <authorList>
            <person name="Goeker M."/>
        </authorList>
    </citation>
    <scope>NUCLEOTIDE SEQUENCE</scope>
    <source>
        <strain evidence="3">DSM 21943</strain>
    </source>
</reference>
<protein>
    <submittedName>
        <fullName evidence="3">TalC/MipB family fructose-6-phosphate aldolase</fullName>
    </submittedName>
</protein>
<organism evidence="3 4">
    <name type="scientific">Shouchella xiaoxiensis</name>
    <dbReference type="NCBI Taxonomy" id="766895"/>
    <lineage>
        <taxon>Bacteria</taxon>
        <taxon>Bacillati</taxon>
        <taxon>Bacillota</taxon>
        <taxon>Bacilli</taxon>
        <taxon>Bacillales</taxon>
        <taxon>Bacillaceae</taxon>
        <taxon>Shouchella</taxon>
    </lineage>
</organism>
<dbReference type="Proteomes" id="UP001179280">
    <property type="component" value="Unassembled WGS sequence"/>
</dbReference>
<evidence type="ECO:0000256" key="1">
    <source>
        <dbReference type="ARBA" id="ARBA00004496"/>
    </source>
</evidence>
<proteinExistence type="predicted"/>
<evidence type="ECO:0000256" key="2">
    <source>
        <dbReference type="ARBA" id="ARBA00023270"/>
    </source>
</evidence>
<sequence>MFKLLMDDANAKTYQSLAEWLPLAGVTTNPSILAKNSHVSAEKQLQQLDDVLTQSQSLHIQLISERTDDMVAEAERIKQAFARDVIIKIPVSTAGMSAITRVAEQGVKVTATGIFTVQQAFWAAKAGASFVAPYVNRIDQQHGNSVDVLKRVRQLFDADGLPTRILAASFKNLRQLEEAMLAGVHEATVSADLLEKLLDHHGTDEAIHQFKSDFSRAFGADKTMYSN</sequence>
<comment type="subcellular location">
    <subcellularLocation>
        <location evidence="1">Cytoplasm</location>
    </subcellularLocation>
</comment>
<dbReference type="InterPro" id="IPR018225">
    <property type="entry name" value="Transaldolase_AS"/>
</dbReference>
<dbReference type="PANTHER" id="PTHR10683:SF36">
    <property type="entry name" value="TRANSALDOLASE"/>
    <property type="match status" value="1"/>
</dbReference>
<keyword evidence="4" id="KW-1185">Reference proteome</keyword>
<evidence type="ECO:0000313" key="4">
    <source>
        <dbReference type="Proteomes" id="UP001179280"/>
    </source>
</evidence>